<feature type="domain" description="Spore germination protein N-terminal" evidence="9">
    <location>
        <begin position="26"/>
        <end position="198"/>
    </location>
</feature>
<dbReference type="InterPro" id="IPR057336">
    <property type="entry name" value="GerAC_N"/>
</dbReference>
<dbReference type="GO" id="GO:0016020">
    <property type="term" value="C:membrane"/>
    <property type="evidence" value="ECO:0007669"/>
    <property type="project" value="UniProtKB-SubCell"/>
</dbReference>
<comment type="caution">
    <text evidence="10">The sequence shown here is derived from an EMBL/GenBank/DDBJ whole genome shotgun (WGS) entry which is preliminary data.</text>
</comment>
<protein>
    <submittedName>
        <fullName evidence="10">Spore germination protein KC</fullName>
    </submittedName>
</protein>
<evidence type="ECO:0000313" key="10">
    <source>
        <dbReference type="EMBL" id="TWD99595.1"/>
    </source>
</evidence>
<evidence type="ECO:0000259" key="8">
    <source>
        <dbReference type="Pfam" id="PF05504"/>
    </source>
</evidence>
<proteinExistence type="inferred from homology"/>
<gene>
    <name evidence="10" type="ORF">FB550_107231</name>
</gene>
<evidence type="ECO:0000259" key="9">
    <source>
        <dbReference type="Pfam" id="PF25198"/>
    </source>
</evidence>
<dbReference type="RefSeq" id="WP_144566129.1">
    <property type="nucleotide sequence ID" value="NZ_VIVN01000007.1"/>
</dbReference>
<name>A0A561D819_9BACI</name>
<evidence type="ECO:0000256" key="7">
    <source>
        <dbReference type="ARBA" id="ARBA00023288"/>
    </source>
</evidence>
<dbReference type="PANTHER" id="PTHR35789:SF1">
    <property type="entry name" value="SPORE GERMINATION PROTEIN B3"/>
    <property type="match status" value="1"/>
</dbReference>
<accession>A0A561D819</accession>
<comment type="similarity">
    <text evidence="2">Belongs to the GerABKC lipoprotein family.</text>
</comment>
<dbReference type="Gene3D" id="6.20.190.10">
    <property type="entry name" value="Nutrient germinant receptor protein C, domain 1"/>
    <property type="match status" value="1"/>
</dbReference>
<dbReference type="InterPro" id="IPR008844">
    <property type="entry name" value="Spore_GerAC-like"/>
</dbReference>
<dbReference type="GO" id="GO:0009847">
    <property type="term" value="P:spore germination"/>
    <property type="evidence" value="ECO:0007669"/>
    <property type="project" value="InterPro"/>
</dbReference>
<keyword evidence="3" id="KW-0309">Germination</keyword>
<keyword evidence="5" id="KW-0472">Membrane</keyword>
<evidence type="ECO:0000256" key="2">
    <source>
        <dbReference type="ARBA" id="ARBA00007886"/>
    </source>
</evidence>
<dbReference type="InterPro" id="IPR046953">
    <property type="entry name" value="Spore_GerAC-like_C"/>
</dbReference>
<evidence type="ECO:0000256" key="1">
    <source>
        <dbReference type="ARBA" id="ARBA00004635"/>
    </source>
</evidence>
<evidence type="ECO:0000313" key="11">
    <source>
        <dbReference type="Proteomes" id="UP000319671"/>
    </source>
</evidence>
<evidence type="ECO:0000256" key="4">
    <source>
        <dbReference type="ARBA" id="ARBA00022729"/>
    </source>
</evidence>
<keyword evidence="11" id="KW-1185">Reference proteome</keyword>
<evidence type="ECO:0000256" key="6">
    <source>
        <dbReference type="ARBA" id="ARBA00023139"/>
    </source>
</evidence>
<dbReference type="Proteomes" id="UP000319671">
    <property type="component" value="Unassembled WGS sequence"/>
</dbReference>
<keyword evidence="4" id="KW-0732">Signal</keyword>
<reference evidence="10 11" key="1">
    <citation type="submission" date="2019-06" db="EMBL/GenBank/DDBJ databases">
        <title>Sorghum-associated microbial communities from plants grown in Nebraska, USA.</title>
        <authorList>
            <person name="Schachtman D."/>
        </authorList>
    </citation>
    <scope>NUCLEOTIDE SEQUENCE [LARGE SCALE GENOMIC DNA]</scope>
    <source>
        <strain evidence="10 11">2482</strain>
    </source>
</reference>
<evidence type="ECO:0000256" key="3">
    <source>
        <dbReference type="ARBA" id="ARBA00022544"/>
    </source>
</evidence>
<keyword evidence="7" id="KW-0449">Lipoprotein</keyword>
<dbReference type="Gene3D" id="3.30.300.210">
    <property type="entry name" value="Nutrient germinant receptor protein C, domain 3"/>
    <property type="match status" value="1"/>
</dbReference>
<dbReference type="NCBIfam" id="TIGR02887">
    <property type="entry name" value="spore_ger_x_C"/>
    <property type="match status" value="1"/>
</dbReference>
<dbReference type="Pfam" id="PF25198">
    <property type="entry name" value="Spore_GerAC_N"/>
    <property type="match status" value="1"/>
</dbReference>
<evidence type="ECO:0000256" key="5">
    <source>
        <dbReference type="ARBA" id="ARBA00023136"/>
    </source>
</evidence>
<keyword evidence="6" id="KW-0564">Palmitate</keyword>
<dbReference type="AlphaFoldDB" id="A0A561D819"/>
<dbReference type="PANTHER" id="PTHR35789">
    <property type="entry name" value="SPORE GERMINATION PROTEIN B3"/>
    <property type="match status" value="1"/>
</dbReference>
<comment type="subcellular location">
    <subcellularLocation>
        <location evidence="1">Membrane</location>
        <topology evidence="1">Lipid-anchor</topology>
    </subcellularLocation>
</comment>
<dbReference type="EMBL" id="VIVN01000007">
    <property type="protein sequence ID" value="TWD99595.1"/>
    <property type="molecule type" value="Genomic_DNA"/>
</dbReference>
<dbReference type="InterPro" id="IPR038501">
    <property type="entry name" value="Spore_GerAC_C_sf"/>
</dbReference>
<dbReference type="PROSITE" id="PS51257">
    <property type="entry name" value="PROKAR_LIPOPROTEIN"/>
    <property type="match status" value="1"/>
</dbReference>
<sequence length="395" mass="44355">MNHPFFKYLVLFFLILSSVFLGGCWDRQELNNLALVTAAGIDKKSDGTIELIVLTIVPKGETGQQGTSGGTSVKTFVRKATGKTLAEAMSKLQEILPRQIFWGICKVFIIDEEIAKEGIASHIDFILRYPQIRESTNIFISSVKVKKVLSLLPPLERDISEVLKELVSLKIGMDVSTKDLAEMMISESGDLGVPWIKILPPEKGKGKQTIAYITGTAIFKKDKMIGHIDDSVTRGVLWLRDEIELSTVSLKPGETDGYISLKSLNAKTELIPKIENGKWKIVFKASTENDIVQNSTPLDVSNPKVAEKLQKLLEKRIEKKVEVALNVVQKDMKADIFGFAEAFHRKYPKIWKKEKDNWDNIYPDVAVSTDINAHVRRQGMNSINPKFPKNEVKEE</sequence>
<feature type="domain" description="Spore germination GerAC-like C-terminal" evidence="8">
    <location>
        <begin position="214"/>
        <end position="379"/>
    </location>
</feature>
<organism evidence="10 11">
    <name type="scientific">Neobacillus bataviensis</name>
    <dbReference type="NCBI Taxonomy" id="220685"/>
    <lineage>
        <taxon>Bacteria</taxon>
        <taxon>Bacillati</taxon>
        <taxon>Bacillota</taxon>
        <taxon>Bacilli</taxon>
        <taxon>Bacillales</taxon>
        <taxon>Bacillaceae</taxon>
        <taxon>Neobacillus</taxon>
    </lineage>
</organism>
<dbReference type="Pfam" id="PF05504">
    <property type="entry name" value="Spore_GerAC"/>
    <property type="match status" value="1"/>
</dbReference>